<sequence>MTCFVSISVFRFRFETRTCRYPNELFRLTNKPELIGLPVSQNLLNFVQKSYISLIDNENSHRTAELRSHRILMKPIACIVSKNSENGPRTSHFTLA</sequence>
<evidence type="ECO:0000313" key="1">
    <source>
        <dbReference type="EMBL" id="JAA78173.1"/>
    </source>
</evidence>
<reference evidence="1" key="2">
    <citation type="submission" date="2013-05" db="EMBL/GenBank/DDBJ databases">
        <authorList>
            <person name="Carter J.-M."/>
            <person name="Baker S.C."/>
            <person name="Pink R."/>
            <person name="Carter D.R.F."/>
            <person name="Collins A."/>
            <person name="Tomlin J."/>
            <person name="Gibbs M."/>
            <person name="Breuker C.J."/>
        </authorList>
    </citation>
    <scope>NUCLEOTIDE SEQUENCE</scope>
    <source>
        <tissue evidence="1">Ovary</tissue>
    </source>
</reference>
<reference evidence="1" key="1">
    <citation type="journal article" date="2013" name="BMC Genomics">
        <title>Unscrambling butterfly oogenesis.</title>
        <authorList>
            <person name="Carter J.M."/>
            <person name="Baker S.C."/>
            <person name="Pink R."/>
            <person name="Carter D.R."/>
            <person name="Collins A."/>
            <person name="Tomlin J."/>
            <person name="Gibbs M."/>
            <person name="Breuker C.J."/>
        </authorList>
    </citation>
    <scope>NUCLEOTIDE SEQUENCE</scope>
    <source>
        <tissue evidence="1">Ovary</tissue>
    </source>
</reference>
<proteinExistence type="predicted"/>
<accession>S4NRL4</accession>
<name>S4NRL4_9NEOP</name>
<dbReference type="EMBL" id="GAIX01014387">
    <property type="protein sequence ID" value="JAA78173.1"/>
    <property type="molecule type" value="Transcribed_RNA"/>
</dbReference>
<dbReference type="AlphaFoldDB" id="S4NRL4"/>
<protein>
    <submittedName>
        <fullName evidence="1">Uncharacterized protein</fullName>
    </submittedName>
</protein>
<organism evidence="1">
    <name type="scientific">Pararge aegeria</name>
    <name type="common">speckled wood butterfly</name>
    <dbReference type="NCBI Taxonomy" id="116150"/>
    <lineage>
        <taxon>Eukaryota</taxon>
        <taxon>Metazoa</taxon>
        <taxon>Ecdysozoa</taxon>
        <taxon>Arthropoda</taxon>
        <taxon>Hexapoda</taxon>
        <taxon>Insecta</taxon>
        <taxon>Pterygota</taxon>
        <taxon>Neoptera</taxon>
        <taxon>Endopterygota</taxon>
        <taxon>Lepidoptera</taxon>
        <taxon>Glossata</taxon>
        <taxon>Ditrysia</taxon>
        <taxon>Papilionoidea</taxon>
        <taxon>Nymphalidae</taxon>
        <taxon>Satyrinae</taxon>
        <taxon>Satyrini</taxon>
        <taxon>Parargina</taxon>
        <taxon>Pararge</taxon>
    </lineage>
</organism>